<dbReference type="InterPro" id="IPR036097">
    <property type="entry name" value="HisK_dim/P_sf"/>
</dbReference>
<proteinExistence type="predicted"/>
<dbReference type="PROSITE" id="PS50112">
    <property type="entry name" value="PAS"/>
    <property type="match status" value="1"/>
</dbReference>
<dbReference type="Pfam" id="PF02518">
    <property type="entry name" value="HATPase_c"/>
    <property type="match status" value="1"/>
</dbReference>
<feature type="domain" description="Histidine kinase" evidence="9">
    <location>
        <begin position="364"/>
        <end position="569"/>
    </location>
</feature>
<keyword evidence="6 11" id="KW-0418">Kinase</keyword>
<evidence type="ECO:0000256" key="7">
    <source>
        <dbReference type="ARBA" id="ARBA00022840"/>
    </source>
</evidence>
<evidence type="ECO:0000259" key="10">
    <source>
        <dbReference type="PROSITE" id="PS50112"/>
    </source>
</evidence>
<dbReference type="SMART" id="SM00388">
    <property type="entry name" value="HisKA"/>
    <property type="match status" value="1"/>
</dbReference>
<dbReference type="InterPro" id="IPR000014">
    <property type="entry name" value="PAS"/>
</dbReference>
<dbReference type="SUPFAM" id="SSF47384">
    <property type="entry name" value="Homodimeric domain of signal transducing histidine kinase"/>
    <property type="match status" value="1"/>
</dbReference>
<dbReference type="GO" id="GO:0005524">
    <property type="term" value="F:ATP binding"/>
    <property type="evidence" value="ECO:0007669"/>
    <property type="project" value="UniProtKB-KW"/>
</dbReference>
<evidence type="ECO:0000256" key="4">
    <source>
        <dbReference type="ARBA" id="ARBA00022679"/>
    </source>
</evidence>
<evidence type="ECO:0000256" key="5">
    <source>
        <dbReference type="ARBA" id="ARBA00022741"/>
    </source>
</evidence>
<dbReference type="Pfam" id="PF13426">
    <property type="entry name" value="PAS_9"/>
    <property type="match status" value="1"/>
</dbReference>
<dbReference type="SUPFAM" id="SSF55785">
    <property type="entry name" value="PYP-like sensor domain (PAS domain)"/>
    <property type="match status" value="1"/>
</dbReference>
<evidence type="ECO:0000256" key="2">
    <source>
        <dbReference type="ARBA" id="ARBA00012438"/>
    </source>
</evidence>
<keyword evidence="7" id="KW-0067">ATP-binding</keyword>
<feature type="domain" description="PAS" evidence="10">
    <location>
        <begin position="228"/>
        <end position="301"/>
    </location>
</feature>
<dbReference type="Gene3D" id="3.30.565.10">
    <property type="entry name" value="Histidine kinase-like ATPase, C-terminal domain"/>
    <property type="match status" value="1"/>
</dbReference>
<evidence type="ECO:0000256" key="8">
    <source>
        <dbReference type="ARBA" id="ARBA00023012"/>
    </source>
</evidence>
<dbReference type="SUPFAM" id="SSF55874">
    <property type="entry name" value="ATPase domain of HSP90 chaperone/DNA topoisomerase II/histidine kinase"/>
    <property type="match status" value="1"/>
</dbReference>
<sequence>MKIKEKSTDLFDIDEMMQVLDLNDSIACIGDMATKEMNVTNKFKNSISSSIVSINDWLSMMGEDDRKRFTESLENTANDGVQRFSVCVNQRDFVCRLQRMNAHKWIAILQPSSSPPSVTSSVPLEEKLTMGLLILNEKLEIIYVNSLMEEMAEVSLSEHYYEKLSKVMVGETGSLFIRNCLFARDTNQKQDFQFSHDEEECHFSVYPSHQGLAVFGHEKSGKEEGAIPSEETVHLMEKHTNDVFWIADPSFRQFHYLSPSIKRFFGESISGNEAPETLKQFIHPADRKRLDQSLEQMSERKSKVDVRVPGRESVRWVRVTGFPLIHEGNQYVVGTTRDITNDKKAAYLERKSDHLSVISQMSAGIAHEIKNPLTVIKGFLQIGEANPEMQKEYQSVVLKEVERMETIVQDFLFLVKPGSKTEKKEVDVSEIISYTLNLMKKDTEDNDLSLSYKNASEDSILFTDEKRLKQVLLNLVKNAVEAVGEKGEIVVETYRKEDSLAIVVRDDGIGIPEEALIHIGEPFYTTKEKGTGLGVMVTKKIVDDLGGSIHYESEEEKGTTVTVTLPGNP</sequence>
<keyword evidence="3" id="KW-0597">Phosphoprotein</keyword>
<evidence type="ECO:0000259" key="9">
    <source>
        <dbReference type="PROSITE" id="PS50109"/>
    </source>
</evidence>
<dbReference type="PANTHER" id="PTHR43065">
    <property type="entry name" value="SENSOR HISTIDINE KINASE"/>
    <property type="match status" value="1"/>
</dbReference>
<keyword evidence="5" id="KW-0547">Nucleotide-binding</keyword>
<dbReference type="PRINTS" id="PR00344">
    <property type="entry name" value="BCTRLSENSOR"/>
</dbReference>
<evidence type="ECO:0000256" key="6">
    <source>
        <dbReference type="ARBA" id="ARBA00022777"/>
    </source>
</evidence>
<dbReference type="Pfam" id="PF00512">
    <property type="entry name" value="HisKA"/>
    <property type="match status" value="1"/>
</dbReference>
<keyword evidence="8" id="KW-0902">Two-component regulatory system</keyword>
<dbReference type="InterPro" id="IPR004358">
    <property type="entry name" value="Sig_transdc_His_kin-like_C"/>
</dbReference>
<dbReference type="InterPro" id="IPR003594">
    <property type="entry name" value="HATPase_dom"/>
</dbReference>
<evidence type="ECO:0000256" key="1">
    <source>
        <dbReference type="ARBA" id="ARBA00000085"/>
    </source>
</evidence>
<keyword evidence="12" id="KW-1185">Reference proteome</keyword>
<dbReference type="PANTHER" id="PTHR43065:SF10">
    <property type="entry name" value="PEROXIDE STRESS-ACTIVATED HISTIDINE KINASE MAK3"/>
    <property type="match status" value="1"/>
</dbReference>
<dbReference type="Gene3D" id="1.10.287.130">
    <property type="match status" value="1"/>
</dbReference>
<protein>
    <recommendedName>
        <fullName evidence="2">histidine kinase</fullName>
        <ecNumber evidence="2">2.7.13.3</ecNumber>
    </recommendedName>
</protein>
<dbReference type="SMART" id="SM00387">
    <property type="entry name" value="HATPase_c"/>
    <property type="match status" value="1"/>
</dbReference>
<gene>
    <name evidence="11" type="ORF">SAMN04490247_2078</name>
</gene>
<name>A0A1G8U781_9BACI</name>
<dbReference type="GO" id="GO:0000155">
    <property type="term" value="F:phosphorelay sensor kinase activity"/>
    <property type="evidence" value="ECO:0007669"/>
    <property type="project" value="InterPro"/>
</dbReference>
<dbReference type="InterPro" id="IPR036890">
    <property type="entry name" value="HATPase_C_sf"/>
</dbReference>
<comment type="catalytic activity">
    <reaction evidence="1">
        <text>ATP + protein L-histidine = ADP + protein N-phospho-L-histidine.</text>
        <dbReference type="EC" id="2.7.13.3"/>
    </reaction>
</comment>
<evidence type="ECO:0000313" key="12">
    <source>
        <dbReference type="Proteomes" id="UP000199225"/>
    </source>
</evidence>
<dbReference type="PROSITE" id="PS50109">
    <property type="entry name" value="HIS_KIN"/>
    <property type="match status" value="1"/>
</dbReference>
<dbReference type="STRING" id="86666.SAMN04490247_2078"/>
<dbReference type="InterPro" id="IPR003661">
    <property type="entry name" value="HisK_dim/P_dom"/>
</dbReference>
<accession>A0A1G8U781</accession>
<dbReference type="AlphaFoldDB" id="A0A1G8U781"/>
<organism evidence="11 12">
    <name type="scientific">Salimicrobium halophilum</name>
    <dbReference type="NCBI Taxonomy" id="86666"/>
    <lineage>
        <taxon>Bacteria</taxon>
        <taxon>Bacillati</taxon>
        <taxon>Bacillota</taxon>
        <taxon>Bacilli</taxon>
        <taxon>Bacillales</taxon>
        <taxon>Bacillaceae</taxon>
        <taxon>Salimicrobium</taxon>
    </lineage>
</organism>
<dbReference type="OrthoDB" id="9815750at2"/>
<dbReference type="RefSeq" id="WP_093193805.1">
    <property type="nucleotide sequence ID" value="NZ_FNEV01000006.1"/>
</dbReference>
<dbReference type="EMBL" id="FNEV01000006">
    <property type="protein sequence ID" value="SDJ49474.1"/>
    <property type="molecule type" value="Genomic_DNA"/>
</dbReference>
<dbReference type="NCBIfam" id="TIGR00229">
    <property type="entry name" value="sensory_box"/>
    <property type="match status" value="1"/>
</dbReference>
<evidence type="ECO:0000256" key="3">
    <source>
        <dbReference type="ARBA" id="ARBA00022553"/>
    </source>
</evidence>
<dbReference type="CDD" id="cd00075">
    <property type="entry name" value="HATPase"/>
    <property type="match status" value="1"/>
</dbReference>
<dbReference type="InterPro" id="IPR035965">
    <property type="entry name" value="PAS-like_dom_sf"/>
</dbReference>
<dbReference type="EC" id="2.7.13.3" evidence="2"/>
<dbReference type="CDD" id="cd00130">
    <property type="entry name" value="PAS"/>
    <property type="match status" value="1"/>
</dbReference>
<dbReference type="InterPro" id="IPR005467">
    <property type="entry name" value="His_kinase_dom"/>
</dbReference>
<dbReference type="Gene3D" id="3.30.450.20">
    <property type="entry name" value="PAS domain"/>
    <property type="match status" value="2"/>
</dbReference>
<keyword evidence="4" id="KW-0808">Transferase</keyword>
<evidence type="ECO:0000313" key="11">
    <source>
        <dbReference type="EMBL" id="SDJ49474.1"/>
    </source>
</evidence>
<reference evidence="12" key="1">
    <citation type="submission" date="2016-10" db="EMBL/GenBank/DDBJ databases">
        <authorList>
            <person name="Varghese N."/>
            <person name="Submissions S."/>
        </authorList>
    </citation>
    <scope>NUCLEOTIDE SEQUENCE [LARGE SCALE GENOMIC DNA]</scope>
    <source>
        <strain evidence="12">DSM 4771</strain>
    </source>
</reference>
<dbReference type="Proteomes" id="UP000199225">
    <property type="component" value="Unassembled WGS sequence"/>
</dbReference>
<dbReference type="CDD" id="cd00082">
    <property type="entry name" value="HisKA"/>
    <property type="match status" value="1"/>
</dbReference>